<evidence type="ECO:0000256" key="1">
    <source>
        <dbReference type="SAM" id="MobiDB-lite"/>
    </source>
</evidence>
<gene>
    <name evidence="2" type="ORF">PLEPLA_LOCUS41132</name>
</gene>
<organism evidence="2 3">
    <name type="scientific">Pleuronectes platessa</name>
    <name type="common">European plaice</name>
    <dbReference type="NCBI Taxonomy" id="8262"/>
    <lineage>
        <taxon>Eukaryota</taxon>
        <taxon>Metazoa</taxon>
        <taxon>Chordata</taxon>
        <taxon>Craniata</taxon>
        <taxon>Vertebrata</taxon>
        <taxon>Euteleostomi</taxon>
        <taxon>Actinopterygii</taxon>
        <taxon>Neopterygii</taxon>
        <taxon>Teleostei</taxon>
        <taxon>Neoteleostei</taxon>
        <taxon>Acanthomorphata</taxon>
        <taxon>Carangaria</taxon>
        <taxon>Pleuronectiformes</taxon>
        <taxon>Pleuronectoidei</taxon>
        <taxon>Pleuronectidae</taxon>
        <taxon>Pleuronectes</taxon>
    </lineage>
</organism>
<dbReference type="AlphaFoldDB" id="A0A9N7VN49"/>
<comment type="caution">
    <text evidence="2">The sequence shown here is derived from an EMBL/GenBank/DDBJ whole genome shotgun (WGS) entry which is preliminary data.</text>
</comment>
<keyword evidence="3" id="KW-1185">Reference proteome</keyword>
<proteinExistence type="predicted"/>
<sequence>MELPGIGEQSDRAELMTWLRMDFLERAARLSLGSSAPGQDRIPELVAGASSLSTLNHFLFGQHTKESVPELCCQCQATASAGNRSVNRGERAQRGCRHRGESDGRSRA</sequence>
<dbReference type="Proteomes" id="UP001153269">
    <property type="component" value="Unassembled WGS sequence"/>
</dbReference>
<feature type="compositionally biased region" description="Basic and acidic residues" evidence="1">
    <location>
        <begin position="87"/>
        <end position="108"/>
    </location>
</feature>
<feature type="region of interest" description="Disordered" evidence="1">
    <location>
        <begin position="79"/>
        <end position="108"/>
    </location>
</feature>
<accession>A0A9N7VN49</accession>
<evidence type="ECO:0000313" key="3">
    <source>
        <dbReference type="Proteomes" id="UP001153269"/>
    </source>
</evidence>
<evidence type="ECO:0000313" key="2">
    <source>
        <dbReference type="EMBL" id="CAB1453379.1"/>
    </source>
</evidence>
<protein>
    <submittedName>
        <fullName evidence="2">Uncharacterized protein</fullName>
    </submittedName>
</protein>
<reference evidence="2" key="1">
    <citation type="submission" date="2020-03" db="EMBL/GenBank/DDBJ databases">
        <authorList>
            <person name="Weist P."/>
        </authorList>
    </citation>
    <scope>NUCLEOTIDE SEQUENCE</scope>
</reference>
<dbReference type="EMBL" id="CADEAL010004168">
    <property type="protein sequence ID" value="CAB1453379.1"/>
    <property type="molecule type" value="Genomic_DNA"/>
</dbReference>
<name>A0A9N7VN49_PLEPL</name>